<keyword evidence="3" id="KW-0964">Secreted</keyword>
<comment type="subcellular location">
    <subcellularLocation>
        <location evidence="1">Secreted</location>
    </subcellularLocation>
</comment>
<evidence type="ECO:0000256" key="2">
    <source>
        <dbReference type="ARBA" id="ARBA00005679"/>
    </source>
</evidence>
<evidence type="ECO:0000256" key="1">
    <source>
        <dbReference type="ARBA" id="ARBA00004613"/>
    </source>
</evidence>
<dbReference type="InterPro" id="IPR003119">
    <property type="entry name" value="SAP_A"/>
</dbReference>
<feature type="chain" id="PRO_5032808934" description="Saposin A-type domain-containing protein" evidence="7">
    <location>
        <begin position="21"/>
        <end position="260"/>
    </location>
</feature>
<proteinExistence type="inferred from homology"/>
<evidence type="ECO:0000256" key="6">
    <source>
        <dbReference type="ARBA" id="ARBA00023180"/>
    </source>
</evidence>
<name>A0A819DT20_9BILA</name>
<evidence type="ECO:0000256" key="5">
    <source>
        <dbReference type="ARBA" id="ARBA00023157"/>
    </source>
</evidence>
<dbReference type="GO" id="GO:0005576">
    <property type="term" value="C:extracellular region"/>
    <property type="evidence" value="ECO:0007669"/>
    <property type="project" value="UniProtKB-SubCell"/>
</dbReference>
<dbReference type="Pfam" id="PF02199">
    <property type="entry name" value="SapA"/>
    <property type="match status" value="1"/>
</dbReference>
<dbReference type="SUPFAM" id="SSF52833">
    <property type="entry name" value="Thioredoxin-like"/>
    <property type="match status" value="1"/>
</dbReference>
<dbReference type="PANTHER" id="PTHR13234:SF8">
    <property type="entry name" value="GAMMA-INTERFERON-INDUCIBLE LYSOSOMAL THIOL REDUCTASE"/>
    <property type="match status" value="1"/>
</dbReference>
<evidence type="ECO:0000256" key="3">
    <source>
        <dbReference type="ARBA" id="ARBA00022525"/>
    </source>
</evidence>
<dbReference type="AlphaFoldDB" id="A0A819DT20"/>
<dbReference type="GO" id="GO:0016671">
    <property type="term" value="F:oxidoreductase activity, acting on a sulfur group of donors, disulfide as acceptor"/>
    <property type="evidence" value="ECO:0007669"/>
    <property type="project" value="InterPro"/>
</dbReference>
<gene>
    <name evidence="9" type="ORF">KXQ929_LOCUS18974</name>
</gene>
<dbReference type="EMBL" id="CAJOBB010001264">
    <property type="protein sequence ID" value="CAF3832903.1"/>
    <property type="molecule type" value="Genomic_DNA"/>
</dbReference>
<dbReference type="InterPro" id="IPR036249">
    <property type="entry name" value="Thioredoxin-like_sf"/>
</dbReference>
<sequence length="260" mass="29858">MYVLLIFSSILILCANGGLTVKCPETPSKWCETKEIAQACNVIEQCQLYIWKVQDKNDKVNLTLYYETLCPDCRKFMTTELWKAYQTIFDIVNITLVPYGNAHETYQPATQLYQYVCQHGAQECLGNLIHTCVLNYYPTIQQHMPFVYCTESSSGDVTTIASQCAEKSKIDFNKIFNCAQSKLGNQLQHIYAVQTENLQPAHKYVPWITINGQHTEEMEHEAERNLIKLICKSYKEQEINAASFTTLISISRHKKKNIST</sequence>
<evidence type="ECO:0000256" key="4">
    <source>
        <dbReference type="ARBA" id="ARBA00022729"/>
    </source>
</evidence>
<evidence type="ECO:0000256" key="7">
    <source>
        <dbReference type="SAM" id="SignalP"/>
    </source>
</evidence>
<dbReference type="Pfam" id="PF03227">
    <property type="entry name" value="GILT"/>
    <property type="match status" value="1"/>
</dbReference>
<dbReference type="PROSITE" id="PS51110">
    <property type="entry name" value="SAP_A"/>
    <property type="match status" value="1"/>
</dbReference>
<feature type="domain" description="Saposin A-type" evidence="8">
    <location>
        <begin position="16"/>
        <end position="56"/>
    </location>
</feature>
<evidence type="ECO:0000313" key="9">
    <source>
        <dbReference type="EMBL" id="CAF3832903.1"/>
    </source>
</evidence>
<dbReference type="PANTHER" id="PTHR13234">
    <property type="entry name" value="GAMMA-INTERFERON INDUCIBLE LYSOSOMAL THIOL REDUCTASE GILT"/>
    <property type="match status" value="1"/>
</dbReference>
<evidence type="ECO:0000313" key="10">
    <source>
        <dbReference type="Proteomes" id="UP000663868"/>
    </source>
</evidence>
<reference evidence="9" key="1">
    <citation type="submission" date="2021-02" db="EMBL/GenBank/DDBJ databases">
        <authorList>
            <person name="Nowell W R."/>
        </authorList>
    </citation>
    <scope>NUCLEOTIDE SEQUENCE</scope>
</reference>
<keyword evidence="6" id="KW-0325">Glycoprotein</keyword>
<accession>A0A819DT20</accession>
<evidence type="ECO:0000259" key="8">
    <source>
        <dbReference type="PROSITE" id="PS51110"/>
    </source>
</evidence>
<dbReference type="Proteomes" id="UP000663868">
    <property type="component" value="Unassembled WGS sequence"/>
</dbReference>
<feature type="signal peptide" evidence="7">
    <location>
        <begin position="1"/>
        <end position="20"/>
    </location>
</feature>
<keyword evidence="4 7" id="KW-0732">Signal</keyword>
<comment type="similarity">
    <text evidence="2">Belongs to the GILT family.</text>
</comment>
<keyword evidence="5" id="KW-1015">Disulfide bond</keyword>
<dbReference type="Gene3D" id="3.40.30.10">
    <property type="entry name" value="Glutaredoxin"/>
    <property type="match status" value="1"/>
</dbReference>
<comment type="caution">
    <text evidence="9">The sequence shown here is derived from an EMBL/GenBank/DDBJ whole genome shotgun (WGS) entry which is preliminary data.</text>
</comment>
<protein>
    <recommendedName>
        <fullName evidence="8">Saposin A-type domain-containing protein</fullName>
    </recommendedName>
</protein>
<organism evidence="9 10">
    <name type="scientific">Adineta steineri</name>
    <dbReference type="NCBI Taxonomy" id="433720"/>
    <lineage>
        <taxon>Eukaryota</taxon>
        <taxon>Metazoa</taxon>
        <taxon>Spiralia</taxon>
        <taxon>Gnathifera</taxon>
        <taxon>Rotifera</taxon>
        <taxon>Eurotatoria</taxon>
        <taxon>Bdelloidea</taxon>
        <taxon>Adinetida</taxon>
        <taxon>Adinetidae</taxon>
        <taxon>Adineta</taxon>
    </lineage>
</organism>
<dbReference type="InterPro" id="IPR004911">
    <property type="entry name" value="Interferon-induced_GILT"/>
</dbReference>